<reference evidence="4" key="2">
    <citation type="submission" date="2023-01" db="EMBL/GenBank/DDBJ databases">
        <authorList>
            <person name="Sun Q."/>
            <person name="Evtushenko L."/>
        </authorList>
    </citation>
    <scope>NUCLEOTIDE SEQUENCE</scope>
    <source>
        <strain evidence="4">VKM B-2748</strain>
    </source>
</reference>
<name>A0A9W6N6B9_9HYPH</name>
<dbReference type="InterPro" id="IPR009057">
    <property type="entry name" value="Homeodomain-like_sf"/>
</dbReference>
<keyword evidence="1" id="KW-0805">Transcription regulation</keyword>
<dbReference type="PANTHER" id="PTHR43436">
    <property type="entry name" value="ARAC-FAMILY TRANSCRIPTIONAL REGULATOR"/>
    <property type="match status" value="1"/>
</dbReference>
<dbReference type="GO" id="GO:0043565">
    <property type="term" value="F:sequence-specific DNA binding"/>
    <property type="evidence" value="ECO:0007669"/>
    <property type="project" value="InterPro"/>
</dbReference>
<dbReference type="SUPFAM" id="SSF46689">
    <property type="entry name" value="Homeodomain-like"/>
    <property type="match status" value="2"/>
</dbReference>
<evidence type="ECO:0000256" key="1">
    <source>
        <dbReference type="ARBA" id="ARBA00023015"/>
    </source>
</evidence>
<dbReference type="EMBL" id="BSFL01000001">
    <property type="protein sequence ID" value="GLK79152.1"/>
    <property type="molecule type" value="Genomic_DNA"/>
</dbReference>
<sequence length="296" mass="32056">MTALLDAVRAHIVSLGTGDGVFDTPVAGLTLVRATTPSELVHQIPRPLVALVLQGSKHVAMGMKAFDFSAGDSLLITADVPTLSQITRASAAVPYVSLVLELDPSVIADLTAQMPEEEAGDHSPVRAHPTDAELADAALRLMRLFERPSSVPVLGSQLVREMHYWLLAGRHGAAIRQLGWPEGHVRRVARAVALLRAEFARPLRVERLAETAGMSPSSFHEHFRNVTSLSPLQFQKRLRLIEARRLMLSEEASASSAAYAVGYESVSQFTREYGRLFGVSPVRSARAAKAQVQAVS</sequence>
<organism evidence="4 5">
    <name type="scientific">Methylopila turkensis</name>
    <dbReference type="NCBI Taxonomy" id="1437816"/>
    <lineage>
        <taxon>Bacteria</taxon>
        <taxon>Pseudomonadati</taxon>
        <taxon>Pseudomonadota</taxon>
        <taxon>Alphaproteobacteria</taxon>
        <taxon>Hyphomicrobiales</taxon>
        <taxon>Methylopilaceae</taxon>
        <taxon>Methylopila</taxon>
    </lineage>
</organism>
<dbReference type="Gene3D" id="1.10.10.60">
    <property type="entry name" value="Homeodomain-like"/>
    <property type="match status" value="2"/>
</dbReference>
<dbReference type="RefSeq" id="WP_271199629.1">
    <property type="nucleotide sequence ID" value="NZ_BSFL01000001.1"/>
</dbReference>
<dbReference type="InterPro" id="IPR009594">
    <property type="entry name" value="Tscrpt_reg_HTH_AraC_N"/>
</dbReference>
<evidence type="ECO:0000256" key="2">
    <source>
        <dbReference type="ARBA" id="ARBA00023163"/>
    </source>
</evidence>
<evidence type="ECO:0000259" key="3">
    <source>
        <dbReference type="PROSITE" id="PS01124"/>
    </source>
</evidence>
<dbReference type="Proteomes" id="UP001143309">
    <property type="component" value="Unassembled WGS sequence"/>
</dbReference>
<dbReference type="InterPro" id="IPR018060">
    <property type="entry name" value="HTH_AraC"/>
</dbReference>
<dbReference type="SMART" id="SM00342">
    <property type="entry name" value="HTH_ARAC"/>
    <property type="match status" value="1"/>
</dbReference>
<accession>A0A9W6N6B9</accession>
<dbReference type="PANTHER" id="PTHR43436:SF1">
    <property type="entry name" value="TRANSCRIPTIONAL REGULATORY PROTEIN"/>
    <property type="match status" value="1"/>
</dbReference>
<comment type="caution">
    <text evidence="4">The sequence shown here is derived from an EMBL/GenBank/DDBJ whole genome shotgun (WGS) entry which is preliminary data.</text>
</comment>
<keyword evidence="5" id="KW-1185">Reference proteome</keyword>
<reference evidence="4" key="1">
    <citation type="journal article" date="2014" name="Int. J. Syst. Evol. Microbiol.">
        <title>Complete genome sequence of Corynebacterium casei LMG S-19264T (=DSM 44701T), isolated from a smear-ripened cheese.</title>
        <authorList>
            <consortium name="US DOE Joint Genome Institute (JGI-PGF)"/>
            <person name="Walter F."/>
            <person name="Albersmeier A."/>
            <person name="Kalinowski J."/>
            <person name="Ruckert C."/>
        </authorList>
    </citation>
    <scope>NUCLEOTIDE SEQUENCE</scope>
    <source>
        <strain evidence="4">VKM B-2748</strain>
    </source>
</reference>
<proteinExistence type="predicted"/>
<dbReference type="PROSITE" id="PS01124">
    <property type="entry name" value="HTH_ARAC_FAMILY_2"/>
    <property type="match status" value="1"/>
</dbReference>
<evidence type="ECO:0000313" key="5">
    <source>
        <dbReference type="Proteomes" id="UP001143309"/>
    </source>
</evidence>
<feature type="domain" description="HTH araC/xylS-type" evidence="3">
    <location>
        <begin position="189"/>
        <end position="287"/>
    </location>
</feature>
<evidence type="ECO:0000313" key="4">
    <source>
        <dbReference type="EMBL" id="GLK79152.1"/>
    </source>
</evidence>
<dbReference type="Pfam" id="PF12833">
    <property type="entry name" value="HTH_18"/>
    <property type="match status" value="1"/>
</dbReference>
<protein>
    <submittedName>
        <fullName evidence="4">AraC family transcriptional regulator</fullName>
    </submittedName>
</protein>
<keyword evidence="2" id="KW-0804">Transcription</keyword>
<dbReference type="Pfam" id="PF06719">
    <property type="entry name" value="AraC_N"/>
    <property type="match status" value="1"/>
</dbReference>
<dbReference type="AlphaFoldDB" id="A0A9W6N6B9"/>
<gene>
    <name evidence="4" type="ORF">GCM10008174_08930</name>
</gene>
<dbReference type="GO" id="GO:0003700">
    <property type="term" value="F:DNA-binding transcription factor activity"/>
    <property type="evidence" value="ECO:0007669"/>
    <property type="project" value="InterPro"/>
</dbReference>